<dbReference type="NCBIfam" id="TIGR01892">
    <property type="entry name" value="AcOrn-deacetyl"/>
    <property type="match status" value="1"/>
</dbReference>
<keyword evidence="6" id="KW-0479">Metal-binding</keyword>
<dbReference type="PANTHER" id="PTHR43808:SF31">
    <property type="entry name" value="N-ACETYL-L-CITRULLINE DEACETYLASE"/>
    <property type="match status" value="1"/>
</dbReference>
<dbReference type="CDD" id="cd03894">
    <property type="entry name" value="M20_ArgE"/>
    <property type="match status" value="1"/>
</dbReference>
<dbReference type="InterPro" id="IPR010169">
    <property type="entry name" value="AcOrn-deacetyl"/>
</dbReference>
<keyword evidence="11" id="KW-1185">Reference proteome</keyword>
<organism evidence="10 11">
    <name type="scientific">Strigomonas culicis</name>
    <dbReference type="NCBI Taxonomy" id="28005"/>
    <lineage>
        <taxon>Eukaryota</taxon>
        <taxon>Discoba</taxon>
        <taxon>Euglenozoa</taxon>
        <taxon>Kinetoplastea</taxon>
        <taxon>Metakinetoplastina</taxon>
        <taxon>Trypanosomatida</taxon>
        <taxon>Trypanosomatidae</taxon>
        <taxon>Strigomonadinae</taxon>
        <taxon>Strigomonas</taxon>
    </lineage>
</organism>
<dbReference type="OrthoDB" id="3064516at2759"/>
<evidence type="ECO:0000256" key="2">
    <source>
        <dbReference type="ARBA" id="ARBA00005691"/>
    </source>
</evidence>
<sequence length="406" mass="43364">MAATREKEILGKLIGFNTISDGPNLPLIEWVAQYLRDCGLGAQHIHVQRPPAAEPGADIHANLFATIPAGDGGTRGGVALCGHTDVVPVAGQSWSTDPFRMVERDGRLYGRGTCDMKGFIAVALALVPELLRQRGALQKPVHLAFTYSEETNMCGARLILSKLREHQCDGCIIGEPTDMALVVAHKGLCHHIYESRGLAAHSSLQTSGHNALQATTEMLAYLFALRKRLSEEGPFEEGYDIPYTTLCPAMIQGGIATNIIPEYCKLNFDIRNVAADNMTAHIDNIVAFVAKQNEAMGAAKAPEGCGASITHLNAVPAFAGEKSSAVYRALAAAHQQAAGAEKVSYVTEAGYYQPLTPTVVCGPGSVDQAHKPDEFVDVRQLQLCVAVMRDAVRRMCGGEAGPSSTS</sequence>
<dbReference type="GO" id="GO:0006526">
    <property type="term" value="P:L-arginine biosynthetic process"/>
    <property type="evidence" value="ECO:0007669"/>
    <property type="project" value="UniProtKB-KW"/>
</dbReference>
<accession>S9WK86</accession>
<dbReference type="Proteomes" id="UP000015354">
    <property type="component" value="Unassembled WGS sequence"/>
</dbReference>
<dbReference type="InterPro" id="IPR001261">
    <property type="entry name" value="ArgE/DapE_CS"/>
</dbReference>
<comment type="cofactor">
    <cofactor evidence="1">
        <name>Zn(2+)</name>
        <dbReference type="ChEBI" id="CHEBI:29105"/>
    </cofactor>
</comment>
<keyword evidence="5" id="KW-0028">Amino-acid biosynthesis</keyword>
<dbReference type="InterPro" id="IPR002933">
    <property type="entry name" value="Peptidase_M20"/>
</dbReference>
<dbReference type="Gene3D" id="3.40.630.10">
    <property type="entry name" value="Zn peptidases"/>
    <property type="match status" value="1"/>
</dbReference>
<keyword evidence="3" id="KW-0963">Cytoplasm</keyword>
<protein>
    <submittedName>
        <fullName evidence="10">Acetylornithine deacetylase</fullName>
    </submittedName>
</protein>
<evidence type="ECO:0000256" key="5">
    <source>
        <dbReference type="ARBA" id="ARBA00022605"/>
    </source>
</evidence>
<dbReference type="PANTHER" id="PTHR43808">
    <property type="entry name" value="ACETYLORNITHINE DEACETYLASE"/>
    <property type="match status" value="1"/>
</dbReference>
<dbReference type="EMBL" id="ATMH01000617">
    <property type="protein sequence ID" value="EPY36375.1"/>
    <property type="molecule type" value="Genomic_DNA"/>
</dbReference>
<evidence type="ECO:0000256" key="3">
    <source>
        <dbReference type="ARBA" id="ARBA00022490"/>
    </source>
</evidence>
<gene>
    <name evidence="10" type="ORF">STCU_00617</name>
</gene>
<evidence type="ECO:0000256" key="7">
    <source>
        <dbReference type="ARBA" id="ARBA00022801"/>
    </source>
</evidence>
<dbReference type="InterPro" id="IPR050072">
    <property type="entry name" value="Peptidase_M20A"/>
</dbReference>
<evidence type="ECO:0000313" key="10">
    <source>
        <dbReference type="EMBL" id="EPY36375.1"/>
    </source>
</evidence>
<keyword evidence="7" id="KW-0378">Hydrolase</keyword>
<keyword evidence="4" id="KW-0055">Arginine biosynthesis</keyword>
<dbReference type="Pfam" id="PF07687">
    <property type="entry name" value="M20_dimer"/>
    <property type="match status" value="1"/>
</dbReference>
<dbReference type="InterPro" id="IPR011650">
    <property type="entry name" value="Peptidase_M20_dimer"/>
</dbReference>
<name>S9WK86_9TRYP</name>
<evidence type="ECO:0000256" key="6">
    <source>
        <dbReference type="ARBA" id="ARBA00022723"/>
    </source>
</evidence>
<dbReference type="Pfam" id="PF01546">
    <property type="entry name" value="Peptidase_M20"/>
    <property type="match status" value="1"/>
</dbReference>
<evidence type="ECO:0000313" key="11">
    <source>
        <dbReference type="Proteomes" id="UP000015354"/>
    </source>
</evidence>
<proteinExistence type="inferred from homology"/>
<dbReference type="AlphaFoldDB" id="S9WK86"/>
<reference evidence="10 11" key="1">
    <citation type="journal article" date="2013" name="PLoS ONE">
        <title>Predicting the Proteins of Angomonas deanei, Strigomonas culicis and Their Respective Endosymbionts Reveals New Aspects of the Trypanosomatidae Family.</title>
        <authorList>
            <person name="Motta M.C."/>
            <person name="Martins A.C."/>
            <person name="de Souza S.S."/>
            <person name="Catta-Preta C.M."/>
            <person name="Silva R."/>
            <person name="Klein C.C."/>
            <person name="de Almeida L.G."/>
            <person name="de Lima Cunha O."/>
            <person name="Ciapina L.P."/>
            <person name="Brocchi M."/>
            <person name="Colabardini A.C."/>
            <person name="de Araujo Lima B."/>
            <person name="Machado C.R."/>
            <person name="de Almeida Soares C.M."/>
            <person name="Probst C.M."/>
            <person name="de Menezes C.B."/>
            <person name="Thompson C.E."/>
            <person name="Bartholomeu D.C."/>
            <person name="Gradia D.F."/>
            <person name="Pavoni D.P."/>
            <person name="Grisard E.C."/>
            <person name="Fantinatti-Garboggini F."/>
            <person name="Marchini F.K."/>
            <person name="Rodrigues-Luiz G.F."/>
            <person name="Wagner G."/>
            <person name="Goldman G.H."/>
            <person name="Fietto J.L."/>
            <person name="Elias M.C."/>
            <person name="Goldman M.H."/>
            <person name="Sagot M.F."/>
            <person name="Pereira M."/>
            <person name="Stoco P.H."/>
            <person name="de Mendonca-Neto R.P."/>
            <person name="Teixeira S.M."/>
            <person name="Maciel T.E."/>
            <person name="de Oliveira Mendes T.A."/>
            <person name="Urmenyi T.P."/>
            <person name="de Souza W."/>
            <person name="Schenkman S."/>
            <person name="de Vasconcelos A.T."/>
        </authorList>
    </citation>
    <scope>NUCLEOTIDE SEQUENCE [LARGE SCALE GENOMIC DNA]</scope>
</reference>
<dbReference type="SUPFAM" id="SSF53187">
    <property type="entry name" value="Zn-dependent exopeptidases"/>
    <property type="match status" value="1"/>
</dbReference>
<comment type="similarity">
    <text evidence="2">Belongs to the peptidase M20A family. ArgE subfamily.</text>
</comment>
<evidence type="ECO:0000256" key="1">
    <source>
        <dbReference type="ARBA" id="ARBA00001947"/>
    </source>
</evidence>
<comment type="caution">
    <text evidence="10">The sequence shown here is derived from an EMBL/GenBank/DDBJ whole genome shotgun (WGS) entry which is preliminary data.</text>
</comment>
<evidence type="ECO:0000256" key="4">
    <source>
        <dbReference type="ARBA" id="ARBA00022571"/>
    </source>
</evidence>
<dbReference type="InterPro" id="IPR036264">
    <property type="entry name" value="Bact_exopeptidase_dim_dom"/>
</dbReference>
<dbReference type="Gene3D" id="3.30.70.360">
    <property type="match status" value="1"/>
</dbReference>
<evidence type="ECO:0000259" key="9">
    <source>
        <dbReference type="Pfam" id="PF07687"/>
    </source>
</evidence>
<evidence type="ECO:0000256" key="8">
    <source>
        <dbReference type="ARBA" id="ARBA00022833"/>
    </source>
</evidence>
<dbReference type="GO" id="GO:0008777">
    <property type="term" value="F:acetylornithine deacetylase activity"/>
    <property type="evidence" value="ECO:0007669"/>
    <property type="project" value="TreeGrafter"/>
</dbReference>
<dbReference type="GO" id="GO:0046872">
    <property type="term" value="F:metal ion binding"/>
    <property type="evidence" value="ECO:0007669"/>
    <property type="project" value="UniProtKB-KW"/>
</dbReference>
<keyword evidence="8" id="KW-0862">Zinc</keyword>
<dbReference type="SUPFAM" id="SSF55031">
    <property type="entry name" value="Bacterial exopeptidase dimerisation domain"/>
    <property type="match status" value="1"/>
</dbReference>
<dbReference type="PROSITE" id="PS00758">
    <property type="entry name" value="ARGE_DAPE_CPG2_1"/>
    <property type="match status" value="1"/>
</dbReference>
<feature type="domain" description="Peptidase M20 dimerisation" evidence="9">
    <location>
        <begin position="183"/>
        <end position="294"/>
    </location>
</feature>